<keyword evidence="4 5" id="KW-0472">Membrane</keyword>
<comment type="subcellular location">
    <subcellularLocation>
        <location evidence="1">Membrane</location>
        <topology evidence="1">Multi-pass membrane protein</topology>
    </subcellularLocation>
</comment>
<proteinExistence type="inferred from homology"/>
<reference evidence="7" key="1">
    <citation type="journal article" date="2016" name="Nat. Commun.">
        <title>The channel catfish genome sequence provides insights into the evolution of scale formation in teleosts.</title>
        <authorList>
            <person name="Liu Z."/>
            <person name="Liu S."/>
            <person name="Yao J."/>
            <person name="Bao L."/>
            <person name="Zhang J."/>
            <person name="Li Y."/>
            <person name="Jiang C."/>
            <person name="Sun L."/>
            <person name="Wang R."/>
            <person name="Zhang Y."/>
            <person name="Zhou T."/>
            <person name="Zeng Q."/>
            <person name="Fu Q."/>
            <person name="Gao S."/>
            <person name="Li N."/>
            <person name="Koren S."/>
            <person name="Jiang Y."/>
            <person name="Zimin A."/>
            <person name="Xu P."/>
            <person name="Phillippy A.M."/>
            <person name="Geng X."/>
            <person name="Song L."/>
            <person name="Sun F."/>
            <person name="Li C."/>
            <person name="Wang X."/>
            <person name="Chen A."/>
            <person name="Jin Y."/>
            <person name="Yuan Z."/>
            <person name="Yang Y."/>
            <person name="Tan S."/>
            <person name="Peatman E."/>
            <person name="Lu J."/>
            <person name="Qin Z."/>
            <person name="Dunham R."/>
            <person name="Li Z."/>
            <person name="Sonstegard T."/>
            <person name="Feng J."/>
            <person name="Danzmann R.G."/>
            <person name="Schroeder S."/>
            <person name="Scheffler B."/>
            <person name="Duke M.V."/>
            <person name="Ballard L."/>
            <person name="Kucuktas H."/>
            <person name="Kaltenboeck L."/>
            <person name="Liu H."/>
            <person name="Armbruster J."/>
            <person name="Xie Y."/>
            <person name="Kirby M.L."/>
            <person name="Tian Y."/>
            <person name="Flanagan M.E."/>
            <person name="Mu W."/>
            <person name="Waldbieser G.C."/>
        </authorList>
    </citation>
    <scope>NUCLEOTIDE SEQUENCE [LARGE SCALE GENOMIC DNA]</scope>
    <source>
        <strain evidence="7">SDA103</strain>
    </source>
</reference>
<evidence type="ECO:0000256" key="1">
    <source>
        <dbReference type="ARBA" id="ARBA00004141"/>
    </source>
</evidence>
<evidence type="ECO:0000313" key="8">
    <source>
        <dbReference type="RefSeq" id="XP_053537157.1"/>
    </source>
</evidence>
<sequence>MTDVEKQPIPENMGGGSSDAAFAPPPYPTDSAFMPQPPPYMPSPYPYGPTVQPAYPPVPLDGNAPPPAQDIYIQGSPVGGAESEIGAAASPCFVSAFDDKTVRRAFIRKVFSVVTVQLLVTFSIVCVFTFSETVKKAVQKNIWIYISSYITFMVVALALSFSTTLSRKYPWNFISLSVVTLSLSYMVGTVASFHDTTVVTIAMGATLVISFTIIVFSAQTRVDFTVCNGILVVLAIDLLMFGFFSTFYYSNVLQILYGCLGALVYALFLAVDCQLVMGRQKYSLTPEEYVFGALVIYMDIILIFLYILIILGGSSKS</sequence>
<reference evidence="8 9" key="2">
    <citation type="submission" date="2025-04" db="UniProtKB">
        <authorList>
            <consortium name="RefSeq"/>
        </authorList>
    </citation>
    <scope>IDENTIFICATION</scope>
    <source>
        <tissue evidence="8 9">Blood</tissue>
    </source>
</reference>
<dbReference type="AlphaFoldDB" id="A0A9F7RKX3"/>
<name>A0A9F7RKX3_ICTPU</name>
<feature type="transmembrane region" description="Helical" evidence="5">
    <location>
        <begin position="255"/>
        <end position="277"/>
    </location>
</feature>
<dbReference type="GeneID" id="108267239"/>
<evidence type="ECO:0000256" key="2">
    <source>
        <dbReference type="ARBA" id="ARBA00022692"/>
    </source>
</evidence>
<keyword evidence="3 5" id="KW-1133">Transmembrane helix</keyword>
<feature type="transmembrane region" description="Helical" evidence="5">
    <location>
        <begin position="142"/>
        <end position="161"/>
    </location>
</feature>
<organism evidence="7 9">
    <name type="scientific">Ictalurus punctatus</name>
    <name type="common">Channel catfish</name>
    <name type="synonym">Silurus punctatus</name>
    <dbReference type="NCBI Taxonomy" id="7998"/>
    <lineage>
        <taxon>Eukaryota</taxon>
        <taxon>Metazoa</taxon>
        <taxon>Chordata</taxon>
        <taxon>Craniata</taxon>
        <taxon>Vertebrata</taxon>
        <taxon>Euteleostomi</taxon>
        <taxon>Actinopterygii</taxon>
        <taxon>Neopterygii</taxon>
        <taxon>Teleostei</taxon>
        <taxon>Ostariophysi</taxon>
        <taxon>Siluriformes</taxon>
        <taxon>Ictaluridae</taxon>
        <taxon>Ictalurus</taxon>
    </lineage>
</organism>
<dbReference type="GO" id="GO:0016020">
    <property type="term" value="C:membrane"/>
    <property type="evidence" value="ECO:0007669"/>
    <property type="project" value="UniProtKB-SubCell"/>
</dbReference>
<dbReference type="PANTHER" id="PTHR23291">
    <property type="entry name" value="BAX INHIBITOR-RELATED"/>
    <property type="match status" value="1"/>
</dbReference>
<keyword evidence="2 5" id="KW-0812">Transmembrane</keyword>
<keyword evidence="7" id="KW-1185">Reference proteome</keyword>
<gene>
    <name evidence="8 9" type="primary">si:ch211-284o19.8</name>
</gene>
<dbReference type="OrthoDB" id="7933078at2759"/>
<dbReference type="RefSeq" id="XP_053537158.1">
    <property type="nucleotide sequence ID" value="XM_053681183.1"/>
</dbReference>
<feature type="region of interest" description="Disordered" evidence="6">
    <location>
        <begin position="1"/>
        <end position="40"/>
    </location>
</feature>
<dbReference type="GO" id="GO:0005783">
    <property type="term" value="C:endoplasmic reticulum"/>
    <property type="evidence" value="ECO:0007669"/>
    <property type="project" value="TreeGrafter"/>
</dbReference>
<feature type="transmembrane region" description="Helical" evidence="5">
    <location>
        <begin position="199"/>
        <end position="218"/>
    </location>
</feature>
<evidence type="ECO:0000313" key="7">
    <source>
        <dbReference type="Proteomes" id="UP000221080"/>
    </source>
</evidence>
<evidence type="ECO:0000256" key="3">
    <source>
        <dbReference type="ARBA" id="ARBA00022989"/>
    </source>
</evidence>
<dbReference type="GO" id="GO:0005794">
    <property type="term" value="C:Golgi apparatus"/>
    <property type="evidence" value="ECO:0007669"/>
    <property type="project" value="TreeGrafter"/>
</dbReference>
<feature type="transmembrane region" description="Helical" evidence="5">
    <location>
        <begin position="289"/>
        <end position="311"/>
    </location>
</feature>
<evidence type="ECO:0000313" key="9">
    <source>
        <dbReference type="RefSeq" id="XP_053537158.1"/>
    </source>
</evidence>
<dbReference type="Pfam" id="PF01027">
    <property type="entry name" value="Bax1-I"/>
    <property type="match status" value="1"/>
</dbReference>
<dbReference type="RefSeq" id="XP_053537157.1">
    <property type="nucleotide sequence ID" value="XM_053681182.1"/>
</dbReference>
<comment type="similarity">
    <text evidence="5">Belongs to the BI1 family.</text>
</comment>
<accession>A0A9F7RKX3</accession>
<evidence type="ECO:0000256" key="4">
    <source>
        <dbReference type="ARBA" id="ARBA00023136"/>
    </source>
</evidence>
<dbReference type="Proteomes" id="UP000221080">
    <property type="component" value="Chromosome 7"/>
</dbReference>
<feature type="transmembrane region" description="Helical" evidence="5">
    <location>
        <begin position="230"/>
        <end position="249"/>
    </location>
</feature>
<dbReference type="KEGG" id="ipu:108267239"/>
<feature type="transmembrane region" description="Helical" evidence="5">
    <location>
        <begin position="173"/>
        <end position="193"/>
    </location>
</feature>
<dbReference type="PANTHER" id="PTHR23291:SF94">
    <property type="entry name" value="PROTEIN LIFEGUARD 1 ISOFORM X2"/>
    <property type="match status" value="1"/>
</dbReference>
<evidence type="ECO:0000256" key="5">
    <source>
        <dbReference type="RuleBase" id="RU004379"/>
    </source>
</evidence>
<protein>
    <submittedName>
        <fullName evidence="8 9">Protein lifeguard 1</fullName>
    </submittedName>
</protein>
<dbReference type="GO" id="GO:2001234">
    <property type="term" value="P:negative regulation of apoptotic signaling pathway"/>
    <property type="evidence" value="ECO:0007669"/>
    <property type="project" value="TreeGrafter"/>
</dbReference>
<dbReference type="InterPro" id="IPR006214">
    <property type="entry name" value="Bax_inhibitor_1-related"/>
</dbReference>
<evidence type="ECO:0000256" key="6">
    <source>
        <dbReference type="SAM" id="MobiDB-lite"/>
    </source>
</evidence>
<feature type="transmembrane region" description="Helical" evidence="5">
    <location>
        <begin position="110"/>
        <end position="130"/>
    </location>
</feature>
<dbReference type="CDD" id="cd10428">
    <property type="entry name" value="LFG_like"/>
    <property type="match status" value="1"/>
</dbReference>